<dbReference type="PROSITE" id="PS50297">
    <property type="entry name" value="ANK_REP_REGION"/>
    <property type="match status" value="1"/>
</dbReference>
<dbReference type="InterPro" id="IPR002110">
    <property type="entry name" value="Ankyrin_rpt"/>
</dbReference>
<reference evidence="4" key="1">
    <citation type="submission" date="2021-02" db="EMBL/GenBank/DDBJ databases">
        <authorList>
            <person name="Dougan E. K."/>
            <person name="Rhodes N."/>
            <person name="Thang M."/>
            <person name="Chan C."/>
        </authorList>
    </citation>
    <scope>NUCLEOTIDE SEQUENCE</scope>
</reference>
<organism evidence="4 5">
    <name type="scientific">Symbiodinium natans</name>
    <dbReference type="NCBI Taxonomy" id="878477"/>
    <lineage>
        <taxon>Eukaryota</taxon>
        <taxon>Sar</taxon>
        <taxon>Alveolata</taxon>
        <taxon>Dinophyceae</taxon>
        <taxon>Suessiales</taxon>
        <taxon>Symbiodiniaceae</taxon>
        <taxon>Symbiodinium</taxon>
    </lineage>
</organism>
<comment type="caution">
    <text evidence="4">The sequence shown here is derived from an EMBL/GenBank/DDBJ whole genome shotgun (WGS) entry which is preliminary data.</text>
</comment>
<dbReference type="Pfam" id="PF12796">
    <property type="entry name" value="Ank_2"/>
    <property type="match status" value="1"/>
</dbReference>
<dbReference type="SMART" id="SM01052">
    <property type="entry name" value="CAP_GLY"/>
    <property type="match status" value="1"/>
</dbReference>
<dbReference type="SUPFAM" id="SSF48403">
    <property type="entry name" value="Ankyrin repeat"/>
    <property type="match status" value="2"/>
</dbReference>
<dbReference type="OrthoDB" id="539213at2759"/>
<feature type="compositionally biased region" description="Basic residues" evidence="2">
    <location>
        <begin position="96"/>
        <end position="106"/>
    </location>
</feature>
<gene>
    <name evidence="4" type="primary">CLIP1</name>
    <name evidence="4" type="ORF">SNAT2548_LOCUS10407</name>
</gene>
<dbReference type="SUPFAM" id="SSF74924">
    <property type="entry name" value="Cap-Gly domain"/>
    <property type="match status" value="1"/>
</dbReference>
<dbReference type="InterPro" id="IPR036770">
    <property type="entry name" value="Ankyrin_rpt-contain_sf"/>
</dbReference>
<dbReference type="SMART" id="SM00248">
    <property type="entry name" value="ANK"/>
    <property type="match status" value="4"/>
</dbReference>
<dbReference type="Pfam" id="PF13637">
    <property type="entry name" value="Ank_4"/>
    <property type="match status" value="1"/>
</dbReference>
<dbReference type="EMBL" id="CAJNDS010000861">
    <property type="protein sequence ID" value="CAE7238015.1"/>
    <property type="molecule type" value="Genomic_DNA"/>
</dbReference>
<dbReference type="Gene3D" id="1.25.40.20">
    <property type="entry name" value="Ankyrin repeat-containing domain"/>
    <property type="match status" value="2"/>
</dbReference>
<dbReference type="AlphaFoldDB" id="A0A812L2W0"/>
<dbReference type="Gene3D" id="2.30.30.190">
    <property type="entry name" value="CAP Gly-rich-like domain"/>
    <property type="match status" value="1"/>
</dbReference>
<feature type="region of interest" description="Disordered" evidence="2">
    <location>
        <begin position="92"/>
        <end position="144"/>
    </location>
</feature>
<dbReference type="Proteomes" id="UP000604046">
    <property type="component" value="Unassembled WGS sequence"/>
</dbReference>
<dbReference type="PROSITE" id="PS50245">
    <property type="entry name" value="CAP_GLY_2"/>
    <property type="match status" value="1"/>
</dbReference>
<proteinExistence type="predicted"/>
<evidence type="ECO:0000313" key="5">
    <source>
        <dbReference type="Proteomes" id="UP000604046"/>
    </source>
</evidence>
<keyword evidence="5" id="KW-1185">Reference proteome</keyword>
<dbReference type="PROSITE" id="PS50088">
    <property type="entry name" value="ANK_REPEAT"/>
    <property type="match status" value="1"/>
</dbReference>
<dbReference type="PANTHER" id="PTHR18916">
    <property type="entry name" value="DYNACTIN 1-RELATED MICROTUBULE-BINDING"/>
    <property type="match status" value="1"/>
</dbReference>
<protein>
    <submittedName>
        <fullName evidence="4">CLIP1 protein</fullName>
    </submittedName>
</protein>
<dbReference type="InterPro" id="IPR000938">
    <property type="entry name" value="CAP-Gly_domain"/>
</dbReference>
<evidence type="ECO:0000313" key="4">
    <source>
        <dbReference type="EMBL" id="CAE7238015.1"/>
    </source>
</evidence>
<keyword evidence="1" id="KW-0040">ANK repeat</keyword>
<evidence type="ECO:0000259" key="3">
    <source>
        <dbReference type="PROSITE" id="PS50245"/>
    </source>
</evidence>
<name>A0A812L2W0_9DINO</name>
<evidence type="ECO:0000256" key="2">
    <source>
        <dbReference type="SAM" id="MobiDB-lite"/>
    </source>
</evidence>
<dbReference type="InterPro" id="IPR036859">
    <property type="entry name" value="CAP-Gly_dom_sf"/>
</dbReference>
<evidence type="ECO:0000256" key="1">
    <source>
        <dbReference type="PROSITE-ProRule" id="PRU00023"/>
    </source>
</evidence>
<accession>A0A812L2W0</accession>
<feature type="repeat" description="ANK" evidence="1">
    <location>
        <begin position="396"/>
        <end position="428"/>
    </location>
</feature>
<dbReference type="Pfam" id="PF01302">
    <property type="entry name" value="CAP_GLY"/>
    <property type="match status" value="1"/>
</dbReference>
<sequence>MATKTWTSVSAIGHLSLGQNVLFYLGDAKEWVAGIVRFLGTTDFIEGEWIGLELKEAHGKNDGEVKGKRYFTCQPKHGVFTKPGMVRAALAQSRTTTHRKQKRTGRLRPEIVVAEEGPPANQTPPPDLHSEPSQSPGAVQSMPLQAKAKKRELIDLLGGEDEVAKHKKASRDVQQKVNQMLKEGEDPASQPAIFQGIGLQRMLHMAEHFKQEFDKICWELEKRLKDHHDVSYTAAPIKSFASASSKVSTEYHGNCTQLKDVVRGTMVINSTEEHPPSLRDAYDILRKLVAADDILRKVNARFSRFSDRYQKPVGASKYRDWLFLIKVGDFICELQVNFKEAVEVKEAEQHKDYEMERLGTRKLLEASMSNDPSMVQLLLSSGRVHQKTMANTRDCHGYTPLHYAARHGSMAMLEHLLPAGADVLALDREGFPAIHHALQASHPKVTERLLDEMLKLPAAKLRKEPLASRIQGVWGAAHQASNPAMQGLVERFTELAKKCYTVASVHLHAIAHSGDVSAMRAAFARLPPEYVVLGWDVRGYDPVEGGDTEMLDLAILSGSAAMAKMVQDPEVHEGDLQLGCIHMHKDPQQIRKAVRHGQVARFRAYHKVKPPDAATMAALLVEACETEQLQMAFELWTLGGDSVQEALGTEAKEKLAELGGRAAALGHVDYLQLLVDAGVPLDHCMEGSRSMIIRAASAGRTQAVELLATARADLTTALPEAIGCGHGAAAEALLRRRADPHETWGDEPWESVVGQAIMTNRPEMLRLLADHGAESYTQEHLVFAEEEQAAECLELMRSHRAKGTQLEDQ</sequence>
<feature type="domain" description="CAP-Gly" evidence="3">
    <location>
        <begin position="40"/>
        <end position="82"/>
    </location>
</feature>